<feature type="region of interest" description="Disordered" evidence="1">
    <location>
        <begin position="133"/>
        <end position="154"/>
    </location>
</feature>
<evidence type="ECO:0000313" key="3">
    <source>
        <dbReference type="Proteomes" id="UP000076925"/>
    </source>
</evidence>
<dbReference type="AlphaFoldDB" id="A0A139XHH8"/>
<protein>
    <recommendedName>
        <fullName evidence="4">Filamentous haemagglutinin FhaB/tRNA nuclease CdiA-like TPS domain-containing protein</fullName>
    </recommendedName>
</protein>
<proteinExistence type="predicted"/>
<sequence>MRNDSDIRTDVASGQNQGGNIIITANSIIAFDDSDILAFARDGRGGNITLNTRAFFGSGYQAASRGINLEKLDGNNRVDVNATGAIASGNIFIPDTSSIQNNLSELSQTPIDTNALIANSCIARSDQKSEGSFTITGAGGLPNRPGDASVSSYPTGDVRNVQTENASRPWQKGDPIVEPLGVYRLSSGQLVLSRECPKH</sequence>
<organism evidence="2 3">
    <name type="scientific">Scytonema hofmannii PCC 7110</name>
    <dbReference type="NCBI Taxonomy" id="128403"/>
    <lineage>
        <taxon>Bacteria</taxon>
        <taxon>Bacillati</taxon>
        <taxon>Cyanobacteriota</taxon>
        <taxon>Cyanophyceae</taxon>
        <taxon>Nostocales</taxon>
        <taxon>Scytonemataceae</taxon>
        <taxon>Scytonema</taxon>
    </lineage>
</organism>
<dbReference type="OrthoDB" id="511761at2"/>
<accession>A0A139XHH8</accession>
<dbReference type="Proteomes" id="UP000076925">
    <property type="component" value="Unassembled WGS sequence"/>
</dbReference>
<name>A0A139XHH8_9CYAN</name>
<evidence type="ECO:0000313" key="2">
    <source>
        <dbReference type="EMBL" id="KYC44156.1"/>
    </source>
</evidence>
<dbReference type="STRING" id="128403.WA1_03190"/>
<evidence type="ECO:0008006" key="4">
    <source>
        <dbReference type="Google" id="ProtNLM"/>
    </source>
</evidence>
<keyword evidence="3" id="KW-1185">Reference proteome</keyword>
<comment type="caution">
    <text evidence="2">The sequence shown here is derived from an EMBL/GenBank/DDBJ whole genome shotgun (WGS) entry which is preliminary data.</text>
</comment>
<evidence type="ECO:0000256" key="1">
    <source>
        <dbReference type="SAM" id="MobiDB-lite"/>
    </source>
</evidence>
<dbReference type="RefSeq" id="WP_017741476.1">
    <property type="nucleotide sequence ID" value="NZ_KQ976354.1"/>
</dbReference>
<dbReference type="EMBL" id="ANNX02000012">
    <property type="protein sequence ID" value="KYC44156.1"/>
    <property type="molecule type" value="Genomic_DNA"/>
</dbReference>
<gene>
    <name evidence="2" type="ORF">WA1_03190</name>
</gene>
<reference evidence="2 3" key="1">
    <citation type="journal article" date="2013" name="Genome Biol. Evol.">
        <title>Genomes of Stigonematalean cyanobacteria (subsection V) and the evolution of oxygenic photosynthesis from prokaryotes to plastids.</title>
        <authorList>
            <person name="Dagan T."/>
            <person name="Roettger M."/>
            <person name="Stucken K."/>
            <person name="Landan G."/>
            <person name="Koch R."/>
            <person name="Major P."/>
            <person name="Gould S.B."/>
            <person name="Goremykin V.V."/>
            <person name="Rippka R."/>
            <person name="Tandeau de Marsac N."/>
            <person name="Gugger M."/>
            <person name="Lockhart P.J."/>
            <person name="Allen J.F."/>
            <person name="Brune I."/>
            <person name="Maus I."/>
            <person name="Puhler A."/>
            <person name="Martin W.F."/>
        </authorList>
    </citation>
    <scope>NUCLEOTIDE SEQUENCE [LARGE SCALE GENOMIC DNA]</scope>
    <source>
        <strain evidence="2 3">PCC 7110</strain>
    </source>
</reference>